<keyword evidence="2" id="KW-0614">Plasmid</keyword>
<dbReference type="InterPro" id="IPR010985">
    <property type="entry name" value="Ribbon_hlx_hlx"/>
</dbReference>
<protein>
    <recommendedName>
        <fullName evidence="3">Ribbon-helix-helix protein CopG domain-containing protein</fullName>
    </recommendedName>
</protein>
<dbReference type="Pfam" id="PF08681">
    <property type="entry name" value="TacA1"/>
    <property type="match status" value="1"/>
</dbReference>
<keyword evidence="1" id="KW-1277">Toxin-antitoxin system</keyword>
<dbReference type="AlphaFoldDB" id="A0A0H5Q663"/>
<sequence>MSTYKLSNGYVLSDEEIERRASEWESGTWDGSLIELRVGRPRLSDEPNANLSFKCPASGADMIARAAAARGVKKSEFMRDAAIEKAAKVLAEAS</sequence>
<evidence type="ECO:0000313" key="2">
    <source>
        <dbReference type="EMBL" id="CRY96904.1"/>
    </source>
</evidence>
<evidence type="ECO:0000256" key="1">
    <source>
        <dbReference type="ARBA" id="ARBA00022649"/>
    </source>
</evidence>
<dbReference type="SUPFAM" id="SSF47598">
    <property type="entry name" value="Ribbon-helix-helix"/>
    <property type="match status" value="1"/>
</dbReference>
<evidence type="ECO:0008006" key="3">
    <source>
        <dbReference type="Google" id="ProtNLM"/>
    </source>
</evidence>
<geneLocation type="plasmid" evidence="2">
    <name>pRGFK1325</name>
</geneLocation>
<proteinExistence type="predicted"/>
<dbReference type="InterPro" id="IPR014795">
    <property type="entry name" value="TacA_1-like"/>
</dbReference>
<dbReference type="GO" id="GO:0006355">
    <property type="term" value="P:regulation of DNA-templated transcription"/>
    <property type="evidence" value="ECO:0007669"/>
    <property type="project" value="InterPro"/>
</dbReference>
<reference evidence="2" key="2">
    <citation type="submission" date="2015-07" db="EMBL/GenBank/DDBJ databases">
        <title>Plasmids, circular viruses and viroids from rat gut.</title>
        <authorList>
            <person name="Jorgensen T.J."/>
            <person name="Hansen M.A."/>
            <person name="Xu Z."/>
            <person name="Tabak M.A."/>
            <person name="Sorensen S.J."/>
            <person name="Hansen L.H."/>
        </authorList>
    </citation>
    <scope>NUCLEOTIDE SEQUENCE</scope>
    <source>
        <plasmid evidence="2">pRGFK1325</plasmid>
    </source>
</reference>
<dbReference type="Gene3D" id="1.20.5.780">
    <property type="entry name" value="Single helix bin"/>
    <property type="match status" value="1"/>
</dbReference>
<reference evidence="2" key="1">
    <citation type="submission" date="2015-06" db="EMBL/GenBank/DDBJ databases">
        <authorList>
            <person name="Joergensen T."/>
        </authorList>
    </citation>
    <scope>NUCLEOTIDE SEQUENCE</scope>
    <source>
        <plasmid evidence="2">pRGFK1325</plasmid>
    </source>
</reference>
<dbReference type="EMBL" id="LN853891">
    <property type="protein sequence ID" value="CRY96904.1"/>
    <property type="molecule type" value="Genomic_DNA"/>
</dbReference>
<name>A0A0H5Q663_9ZZZZ</name>
<organism evidence="2">
    <name type="scientific">uncultured prokaryote</name>
    <dbReference type="NCBI Taxonomy" id="198431"/>
    <lineage>
        <taxon>unclassified sequences</taxon>
        <taxon>environmental samples</taxon>
    </lineage>
</organism>
<accession>A0A0H5Q663</accession>